<evidence type="ECO:0000313" key="2">
    <source>
        <dbReference type="EMBL" id="MEV4284152.1"/>
    </source>
</evidence>
<accession>A0ABV3GV61</accession>
<comment type="caution">
    <text evidence="2">The sequence shown here is derived from an EMBL/GenBank/DDBJ whole genome shotgun (WGS) entry which is preliminary data.</text>
</comment>
<sequence length="293" mass="29091">MVVGALVLAGGVAGALADGGVFGRAVAGGGTSGPGLAALPDGSRSDGPASSGRADGAGPRAGVPSAASDANRPAAPGGPGSSATSGRTAAPGSSATSRGTAAPRQTASAADALNGGAATTAPVPGTGTTGPAAIPGATPPQDEGLLAIPGTDTADDNRTDGYNVDGYNIDGYRADDYRTDGYRADGPSSHTDHRAMDYFRAHWTPADKAQSRVTDIRSVGGYLRIYTNLPESARNSRTAVVLCERGMDYLRAAGATRRVVFVHARLGGNGNPVLANIIGPSDRSCTLTHPAPE</sequence>
<feature type="region of interest" description="Disordered" evidence="1">
    <location>
        <begin position="36"/>
        <end position="166"/>
    </location>
</feature>
<feature type="compositionally biased region" description="Low complexity" evidence="1">
    <location>
        <begin position="81"/>
        <end position="140"/>
    </location>
</feature>
<dbReference type="Proteomes" id="UP001552427">
    <property type="component" value="Unassembled WGS sequence"/>
</dbReference>
<name>A0ABV3GV61_9ACTN</name>
<dbReference type="EMBL" id="JBFARM010000001">
    <property type="protein sequence ID" value="MEV4284152.1"/>
    <property type="molecule type" value="Genomic_DNA"/>
</dbReference>
<protein>
    <submittedName>
        <fullName evidence="2">Uncharacterized protein</fullName>
    </submittedName>
</protein>
<gene>
    <name evidence="2" type="ORF">AB0K40_01470</name>
</gene>
<keyword evidence="3" id="KW-1185">Reference proteome</keyword>
<proteinExistence type="predicted"/>
<reference evidence="2 3" key="1">
    <citation type="submission" date="2024-06" db="EMBL/GenBank/DDBJ databases">
        <title>The Natural Products Discovery Center: Release of the First 8490 Sequenced Strains for Exploring Actinobacteria Biosynthetic Diversity.</title>
        <authorList>
            <person name="Kalkreuter E."/>
            <person name="Kautsar S.A."/>
            <person name="Yang D."/>
            <person name="Bader C.D."/>
            <person name="Teijaro C.N."/>
            <person name="Fluegel L."/>
            <person name="Davis C.M."/>
            <person name="Simpson J.R."/>
            <person name="Lauterbach L."/>
            <person name="Steele A.D."/>
            <person name="Gui C."/>
            <person name="Meng S."/>
            <person name="Li G."/>
            <person name="Viehrig K."/>
            <person name="Ye F."/>
            <person name="Su P."/>
            <person name="Kiefer A.F."/>
            <person name="Nichols A."/>
            <person name="Cepeda A.J."/>
            <person name="Yan W."/>
            <person name="Fan B."/>
            <person name="Jiang Y."/>
            <person name="Adhikari A."/>
            <person name="Zheng C.-J."/>
            <person name="Schuster L."/>
            <person name="Cowan T.M."/>
            <person name="Smanski M.J."/>
            <person name="Chevrette M.G."/>
            <person name="De Carvalho L.P.S."/>
            <person name="Shen B."/>
        </authorList>
    </citation>
    <scope>NUCLEOTIDE SEQUENCE [LARGE SCALE GENOMIC DNA]</scope>
    <source>
        <strain evidence="2 3">NPDC049574</strain>
    </source>
</reference>
<evidence type="ECO:0000313" key="3">
    <source>
        <dbReference type="Proteomes" id="UP001552427"/>
    </source>
</evidence>
<evidence type="ECO:0000256" key="1">
    <source>
        <dbReference type="SAM" id="MobiDB-lite"/>
    </source>
</evidence>
<organism evidence="2 3">
    <name type="scientific">Nonomuraea bangladeshensis</name>
    <dbReference type="NCBI Taxonomy" id="404385"/>
    <lineage>
        <taxon>Bacteria</taxon>
        <taxon>Bacillati</taxon>
        <taxon>Actinomycetota</taxon>
        <taxon>Actinomycetes</taxon>
        <taxon>Streptosporangiales</taxon>
        <taxon>Streptosporangiaceae</taxon>
        <taxon>Nonomuraea</taxon>
    </lineage>
</organism>
<dbReference type="RefSeq" id="WP_364444380.1">
    <property type="nucleotide sequence ID" value="NZ_JBFARM010000001.1"/>
</dbReference>